<organism evidence="7 8">
    <name type="scientific">Anaeroplasma bactoclasticum</name>
    <dbReference type="NCBI Taxonomy" id="2088"/>
    <lineage>
        <taxon>Bacteria</taxon>
        <taxon>Bacillati</taxon>
        <taxon>Mycoplasmatota</taxon>
        <taxon>Mollicutes</taxon>
        <taxon>Anaeroplasmatales</taxon>
        <taxon>Anaeroplasmataceae</taxon>
        <taxon>Anaeroplasma</taxon>
    </lineage>
</organism>
<dbReference type="InParanoid" id="A0A397RWD1"/>
<proteinExistence type="inferred from homology"/>
<dbReference type="PANTHER" id="PTHR21600:SF83">
    <property type="entry name" value="PSEUDOURIDYLATE SYNTHASE RPUSD4, MITOCHONDRIAL"/>
    <property type="match status" value="1"/>
</dbReference>
<evidence type="ECO:0000256" key="3">
    <source>
        <dbReference type="ARBA" id="ARBA00023235"/>
    </source>
</evidence>
<dbReference type="GO" id="GO:0006396">
    <property type="term" value="P:RNA processing"/>
    <property type="evidence" value="ECO:0007669"/>
    <property type="project" value="UniProtKB-ARBA"/>
</dbReference>
<evidence type="ECO:0000313" key="8">
    <source>
        <dbReference type="Proteomes" id="UP000266506"/>
    </source>
</evidence>
<dbReference type="CDD" id="cd02869">
    <property type="entry name" value="PseudoU_synth_RluA_like"/>
    <property type="match status" value="1"/>
</dbReference>
<dbReference type="AlphaFoldDB" id="A0A397RWD1"/>
<feature type="domain" description="Pseudouridine synthase RsuA/RluA-like" evidence="6">
    <location>
        <begin position="10"/>
        <end position="167"/>
    </location>
</feature>
<dbReference type="GO" id="GO:0003723">
    <property type="term" value="F:RNA binding"/>
    <property type="evidence" value="ECO:0007669"/>
    <property type="project" value="InterPro"/>
</dbReference>
<dbReference type="Pfam" id="PF00849">
    <property type="entry name" value="PseudoU_synth_2"/>
    <property type="match status" value="1"/>
</dbReference>
<dbReference type="InterPro" id="IPR006145">
    <property type="entry name" value="PsdUridine_synth_RsuA/RluA"/>
</dbReference>
<dbReference type="GO" id="GO:0009982">
    <property type="term" value="F:pseudouridine synthase activity"/>
    <property type="evidence" value="ECO:0007669"/>
    <property type="project" value="InterPro"/>
</dbReference>
<evidence type="ECO:0000313" key="7">
    <source>
        <dbReference type="EMBL" id="RIA78048.1"/>
    </source>
</evidence>
<reference evidence="7 8" key="1">
    <citation type="submission" date="2018-08" db="EMBL/GenBank/DDBJ databases">
        <title>Genomic Encyclopedia of Archaeal and Bacterial Type Strains, Phase II (KMG-II): from individual species to whole genera.</title>
        <authorList>
            <person name="Goeker M."/>
        </authorList>
    </citation>
    <scope>NUCLEOTIDE SEQUENCE [LARGE SCALE GENOMIC DNA]</scope>
    <source>
        <strain evidence="7 8">ATCC 27112</strain>
    </source>
</reference>
<protein>
    <recommendedName>
        <fullName evidence="4">RNA pseudouridylate synthase</fullName>
    </recommendedName>
    <alternativeName>
        <fullName evidence="5">RNA-uridine isomerase</fullName>
    </alternativeName>
</protein>
<keyword evidence="8" id="KW-1185">Reference proteome</keyword>
<dbReference type="PANTHER" id="PTHR21600">
    <property type="entry name" value="MITOCHONDRIAL RNA PSEUDOURIDINE SYNTHASE"/>
    <property type="match status" value="1"/>
</dbReference>
<gene>
    <name evidence="7" type="ORF">EI71_00625</name>
</gene>
<comment type="catalytic activity">
    <reaction evidence="1">
        <text>a uridine in RNA = a pseudouridine in RNA</text>
        <dbReference type="Rhea" id="RHEA:48348"/>
        <dbReference type="Rhea" id="RHEA-COMP:12068"/>
        <dbReference type="Rhea" id="RHEA-COMP:12069"/>
        <dbReference type="ChEBI" id="CHEBI:65314"/>
        <dbReference type="ChEBI" id="CHEBI:65315"/>
    </reaction>
</comment>
<evidence type="ECO:0000256" key="2">
    <source>
        <dbReference type="ARBA" id="ARBA00010876"/>
    </source>
</evidence>
<dbReference type="InterPro" id="IPR020103">
    <property type="entry name" value="PsdUridine_synth_cat_dom_sf"/>
</dbReference>
<comment type="caution">
    <text evidence="7">The sequence shown here is derived from an EMBL/GenBank/DDBJ whole genome shotgun (WGS) entry which is preliminary data.</text>
</comment>
<keyword evidence="3" id="KW-0413">Isomerase</keyword>
<comment type="similarity">
    <text evidence="2">Belongs to the pseudouridine synthase RluA family.</text>
</comment>
<dbReference type="Gene3D" id="3.30.2350.10">
    <property type="entry name" value="Pseudouridine synthase"/>
    <property type="match status" value="1"/>
</dbReference>
<dbReference type="Proteomes" id="UP000266506">
    <property type="component" value="Unassembled WGS sequence"/>
</dbReference>
<dbReference type="EMBL" id="QXEV01000004">
    <property type="protein sequence ID" value="RIA78048.1"/>
    <property type="molecule type" value="Genomic_DNA"/>
</dbReference>
<evidence type="ECO:0000256" key="1">
    <source>
        <dbReference type="ARBA" id="ARBA00000073"/>
    </source>
</evidence>
<dbReference type="SUPFAM" id="SSF55120">
    <property type="entry name" value="Pseudouridine synthase"/>
    <property type="match status" value="1"/>
</dbReference>
<dbReference type="RefSeq" id="WP_211321017.1">
    <property type="nucleotide sequence ID" value="NZ_QXEV01000004.1"/>
</dbReference>
<dbReference type="GO" id="GO:0140098">
    <property type="term" value="F:catalytic activity, acting on RNA"/>
    <property type="evidence" value="ECO:0007669"/>
    <property type="project" value="UniProtKB-ARBA"/>
</dbReference>
<evidence type="ECO:0000256" key="5">
    <source>
        <dbReference type="ARBA" id="ARBA00033164"/>
    </source>
</evidence>
<evidence type="ECO:0000259" key="6">
    <source>
        <dbReference type="Pfam" id="PF00849"/>
    </source>
</evidence>
<sequence>MVNILYEDNHILVCEKPRGILSQADGSDKEDMLSILKNYIKEKYNKPGNVYLGLVHRLDINTKGVMVFAKTSKAASRLSSSVSSHEFQKRYKAIVEGTFLDSNTHILKHYIYKDEKEKKSYIRNDGQEAILEYRPISSYKIHNFDVTEVDILLHTGRFHQIRCQMSAIGHPLYGDKKYGSKNQVNPLDFPLCAYSLSFPHPITKEIMTFTLED</sequence>
<dbReference type="InterPro" id="IPR050188">
    <property type="entry name" value="RluA_PseudoU_synthase"/>
</dbReference>
<dbReference type="GO" id="GO:0001522">
    <property type="term" value="P:pseudouridine synthesis"/>
    <property type="evidence" value="ECO:0007669"/>
    <property type="project" value="InterPro"/>
</dbReference>
<accession>A0A397RWD1</accession>
<name>A0A397RWD1_9MOLU</name>
<evidence type="ECO:0000256" key="4">
    <source>
        <dbReference type="ARBA" id="ARBA00031870"/>
    </source>
</evidence>